<dbReference type="AlphaFoldDB" id="A0A0W8F2E5"/>
<organism evidence="1">
    <name type="scientific">hydrocarbon metagenome</name>
    <dbReference type="NCBI Taxonomy" id="938273"/>
    <lineage>
        <taxon>unclassified sequences</taxon>
        <taxon>metagenomes</taxon>
        <taxon>ecological metagenomes</taxon>
    </lineage>
</organism>
<comment type="caution">
    <text evidence="1">The sequence shown here is derived from an EMBL/GenBank/DDBJ whole genome shotgun (WGS) entry which is preliminary data.</text>
</comment>
<sequence>MDEREGDLVIHVFCEEIIQSQHIGIDPLPSLMSMYRVA</sequence>
<protein>
    <submittedName>
        <fullName evidence="1">Uncharacterized protein</fullName>
    </submittedName>
</protein>
<name>A0A0W8F2E5_9ZZZZ</name>
<accession>A0A0W8F2E5</accession>
<proteinExistence type="predicted"/>
<gene>
    <name evidence="1" type="ORF">ASZ90_015360</name>
</gene>
<evidence type="ECO:0000313" key="1">
    <source>
        <dbReference type="EMBL" id="KUG14993.1"/>
    </source>
</evidence>
<dbReference type="EMBL" id="LNQE01001596">
    <property type="protein sequence ID" value="KUG14993.1"/>
    <property type="molecule type" value="Genomic_DNA"/>
</dbReference>
<reference evidence="1" key="1">
    <citation type="journal article" date="2015" name="Proc. Natl. Acad. Sci. U.S.A.">
        <title>Networks of energetic and metabolic interactions define dynamics in microbial communities.</title>
        <authorList>
            <person name="Embree M."/>
            <person name="Liu J.K."/>
            <person name="Al-Bassam M.M."/>
            <person name="Zengler K."/>
        </authorList>
    </citation>
    <scope>NUCLEOTIDE SEQUENCE</scope>
</reference>